<sequence>MSTSIILPKLGFSMSSGTLTEWLAADGSQVTKGQPLYCLESEKSVEEIEAPESGTLKIVAQAGQEYEVGTVLGEIG</sequence>
<dbReference type="InterPro" id="IPR000089">
    <property type="entry name" value="Biotin_lipoyl"/>
</dbReference>
<comment type="cofactor">
    <cofactor evidence="1">
        <name>(R)-lipoate</name>
        <dbReference type="ChEBI" id="CHEBI:83088"/>
    </cofactor>
</comment>
<dbReference type="Gene3D" id="2.40.50.100">
    <property type="match status" value="1"/>
</dbReference>
<dbReference type="PROSITE" id="PS50968">
    <property type="entry name" value="BIOTINYL_LIPOYL"/>
    <property type="match status" value="1"/>
</dbReference>
<keyword evidence="2" id="KW-0450">Lipoyl</keyword>
<dbReference type="SUPFAM" id="SSF51230">
    <property type="entry name" value="Single hybrid motif"/>
    <property type="match status" value="1"/>
</dbReference>
<proteinExistence type="predicted"/>
<reference evidence="4 5" key="1">
    <citation type="submission" date="2024-06" db="EMBL/GenBank/DDBJ databases">
        <authorList>
            <person name="Li Z."/>
            <person name="Jiang Y."/>
        </authorList>
    </citation>
    <scope>NUCLEOTIDE SEQUENCE [LARGE SCALE GENOMIC DNA]</scope>
    <source>
        <strain evidence="4 5">HSW-8</strain>
    </source>
</reference>
<evidence type="ECO:0000313" key="4">
    <source>
        <dbReference type="EMBL" id="MES0873316.1"/>
    </source>
</evidence>
<dbReference type="CDD" id="cd06849">
    <property type="entry name" value="lipoyl_domain"/>
    <property type="match status" value="1"/>
</dbReference>
<dbReference type="PROSITE" id="PS00189">
    <property type="entry name" value="LIPOYL"/>
    <property type="match status" value="1"/>
</dbReference>
<dbReference type="InterPro" id="IPR003016">
    <property type="entry name" value="2-oxoA_DH_lipoyl-BS"/>
</dbReference>
<accession>A0ABV2A8V6</accession>
<keyword evidence="5" id="KW-1185">Reference proteome</keyword>
<dbReference type="Pfam" id="PF00364">
    <property type="entry name" value="Biotin_lipoyl"/>
    <property type="match status" value="1"/>
</dbReference>
<evidence type="ECO:0000256" key="1">
    <source>
        <dbReference type="ARBA" id="ARBA00001938"/>
    </source>
</evidence>
<comment type="caution">
    <text evidence="4">The sequence shown here is derived from an EMBL/GenBank/DDBJ whole genome shotgun (WGS) entry which is preliminary data.</text>
</comment>
<evidence type="ECO:0000313" key="5">
    <source>
        <dbReference type="Proteomes" id="UP001465331"/>
    </source>
</evidence>
<organism evidence="4 5">
    <name type="scientific">Sinimarinibacterium thermocellulolyticum</name>
    <dbReference type="NCBI Taxonomy" id="3170016"/>
    <lineage>
        <taxon>Bacteria</taxon>
        <taxon>Pseudomonadati</taxon>
        <taxon>Pseudomonadota</taxon>
        <taxon>Gammaproteobacteria</taxon>
        <taxon>Nevskiales</taxon>
        <taxon>Nevskiaceae</taxon>
        <taxon>Sinimarinibacterium</taxon>
    </lineage>
</organism>
<evidence type="ECO:0000259" key="3">
    <source>
        <dbReference type="PROSITE" id="PS50968"/>
    </source>
</evidence>
<dbReference type="EMBL" id="JBEPIJ010000004">
    <property type="protein sequence ID" value="MES0873316.1"/>
    <property type="molecule type" value="Genomic_DNA"/>
</dbReference>
<dbReference type="InterPro" id="IPR011053">
    <property type="entry name" value="Single_hybrid_motif"/>
</dbReference>
<feature type="domain" description="Lipoyl-binding" evidence="3">
    <location>
        <begin position="2"/>
        <end position="76"/>
    </location>
</feature>
<protein>
    <submittedName>
        <fullName evidence="4">Lipoyl domain-containing protein</fullName>
    </submittedName>
</protein>
<gene>
    <name evidence="4" type="ORF">ABSH63_04715</name>
</gene>
<dbReference type="Proteomes" id="UP001465331">
    <property type="component" value="Unassembled WGS sequence"/>
</dbReference>
<evidence type="ECO:0000256" key="2">
    <source>
        <dbReference type="ARBA" id="ARBA00022823"/>
    </source>
</evidence>
<dbReference type="RefSeq" id="WP_352887886.1">
    <property type="nucleotide sequence ID" value="NZ_JBEPIJ010000004.1"/>
</dbReference>
<name>A0ABV2A8V6_9GAMM</name>